<accession>A0A9P4HD61</accession>
<name>A0A9P4HD61_9PLEO</name>
<sequence>MTYRKIHLKNPASDMLDTFHRWSLLPDELKLMILGIRLQFEKAIESKRHGSISRRVLLPLTVYYGKNVVQLAPVGAQHSPRLEGRRFAYPQPSIGMFVRNLEVHFIVPFKANDLFRFEVGRLGTCDADWTYLFVDGAQPDLAHRAEWRKGLAKLVRLKIVVEFEQYLAPGDLQPCTQPNLTEMLDSMTRMRIPIHANHVEVHVPGLDCGSTPGCSGGCADAIAATISGMLEPHPEDEDRGEEEPHVEELPEDVEEELQSQTGVLSLTSGSLFGG</sequence>
<protein>
    <submittedName>
        <fullName evidence="2">Uncharacterized protein</fullName>
    </submittedName>
</protein>
<dbReference type="EMBL" id="ML978173">
    <property type="protein sequence ID" value="KAF2032438.1"/>
    <property type="molecule type" value="Genomic_DNA"/>
</dbReference>
<proteinExistence type="predicted"/>
<evidence type="ECO:0000313" key="3">
    <source>
        <dbReference type="Proteomes" id="UP000799777"/>
    </source>
</evidence>
<organism evidence="2 3">
    <name type="scientific">Setomelanomma holmii</name>
    <dbReference type="NCBI Taxonomy" id="210430"/>
    <lineage>
        <taxon>Eukaryota</taxon>
        <taxon>Fungi</taxon>
        <taxon>Dikarya</taxon>
        <taxon>Ascomycota</taxon>
        <taxon>Pezizomycotina</taxon>
        <taxon>Dothideomycetes</taxon>
        <taxon>Pleosporomycetidae</taxon>
        <taxon>Pleosporales</taxon>
        <taxon>Pleosporineae</taxon>
        <taxon>Phaeosphaeriaceae</taxon>
        <taxon>Setomelanomma</taxon>
    </lineage>
</organism>
<keyword evidence="3" id="KW-1185">Reference proteome</keyword>
<feature type="compositionally biased region" description="Polar residues" evidence="1">
    <location>
        <begin position="258"/>
        <end position="274"/>
    </location>
</feature>
<reference evidence="2" key="1">
    <citation type="journal article" date="2020" name="Stud. Mycol.">
        <title>101 Dothideomycetes genomes: a test case for predicting lifestyles and emergence of pathogens.</title>
        <authorList>
            <person name="Haridas S."/>
            <person name="Albert R."/>
            <person name="Binder M."/>
            <person name="Bloem J."/>
            <person name="Labutti K."/>
            <person name="Salamov A."/>
            <person name="Andreopoulos B."/>
            <person name="Baker S."/>
            <person name="Barry K."/>
            <person name="Bills G."/>
            <person name="Bluhm B."/>
            <person name="Cannon C."/>
            <person name="Castanera R."/>
            <person name="Culley D."/>
            <person name="Daum C."/>
            <person name="Ezra D."/>
            <person name="Gonzalez J."/>
            <person name="Henrissat B."/>
            <person name="Kuo A."/>
            <person name="Liang C."/>
            <person name="Lipzen A."/>
            <person name="Lutzoni F."/>
            <person name="Magnuson J."/>
            <person name="Mondo S."/>
            <person name="Nolan M."/>
            <person name="Ohm R."/>
            <person name="Pangilinan J."/>
            <person name="Park H.-J."/>
            <person name="Ramirez L."/>
            <person name="Alfaro M."/>
            <person name="Sun H."/>
            <person name="Tritt A."/>
            <person name="Yoshinaga Y."/>
            <person name="Zwiers L.-H."/>
            <person name="Turgeon B."/>
            <person name="Goodwin S."/>
            <person name="Spatafora J."/>
            <person name="Crous P."/>
            <person name="Grigoriev I."/>
        </authorList>
    </citation>
    <scope>NUCLEOTIDE SEQUENCE</scope>
    <source>
        <strain evidence="2">CBS 110217</strain>
    </source>
</reference>
<gene>
    <name evidence="2" type="ORF">EK21DRAFT_110111</name>
</gene>
<feature type="region of interest" description="Disordered" evidence="1">
    <location>
        <begin position="231"/>
        <end position="274"/>
    </location>
</feature>
<evidence type="ECO:0000256" key="1">
    <source>
        <dbReference type="SAM" id="MobiDB-lite"/>
    </source>
</evidence>
<dbReference type="AlphaFoldDB" id="A0A9P4HD61"/>
<comment type="caution">
    <text evidence="2">The sequence shown here is derived from an EMBL/GenBank/DDBJ whole genome shotgun (WGS) entry which is preliminary data.</text>
</comment>
<dbReference type="Proteomes" id="UP000799777">
    <property type="component" value="Unassembled WGS sequence"/>
</dbReference>
<evidence type="ECO:0000313" key="2">
    <source>
        <dbReference type="EMBL" id="KAF2032438.1"/>
    </source>
</evidence>